<gene>
    <name evidence="3" type="ORF">JK363_00045</name>
</gene>
<evidence type="ECO:0000259" key="2">
    <source>
        <dbReference type="Pfam" id="PF09076"/>
    </source>
</evidence>
<reference evidence="3 4" key="1">
    <citation type="submission" date="2021-01" db="EMBL/GenBank/DDBJ databases">
        <title>WGS of actinomycetes isolated from Thailand.</title>
        <authorList>
            <person name="Thawai C."/>
        </authorList>
    </citation>
    <scope>NUCLEOTIDE SEQUENCE [LARGE SCALE GENOMIC DNA]</scope>
    <source>
        <strain evidence="3 4">CA1R205</strain>
    </source>
</reference>
<name>A0ABS1N4T4_9ACTN</name>
<dbReference type="InterPro" id="IPR015161">
    <property type="entry name" value="Sklp_toxin_b/g_crystallin"/>
</dbReference>
<comment type="caution">
    <text evidence="3">The sequence shown here is derived from an EMBL/GenBank/DDBJ whole genome shotgun (WGS) entry which is preliminary data.</text>
</comment>
<sequence>MKHLLKRVVATAAAAVALSAVIPMSSASAIGRVDCTDNGFVWITKLHSGDPDVCFANAGSLDVNIYDVNRVYSGKNNVKFTSDGIETTMGKNQVRRNIDNNGHMTRIEIW</sequence>
<evidence type="ECO:0000313" key="4">
    <source>
        <dbReference type="Proteomes" id="UP000634229"/>
    </source>
</evidence>
<protein>
    <recommendedName>
        <fullName evidence="2">Streptomyces killer toxin-like beta/gamma crystallin domain-containing protein</fullName>
    </recommendedName>
</protein>
<organism evidence="3 4">
    <name type="scientific">Streptomyces coffeae</name>
    <dbReference type="NCBI Taxonomy" id="621382"/>
    <lineage>
        <taxon>Bacteria</taxon>
        <taxon>Bacillati</taxon>
        <taxon>Actinomycetota</taxon>
        <taxon>Actinomycetes</taxon>
        <taxon>Kitasatosporales</taxon>
        <taxon>Streptomycetaceae</taxon>
        <taxon>Streptomyces</taxon>
    </lineage>
</organism>
<dbReference type="Proteomes" id="UP000634229">
    <property type="component" value="Unassembled WGS sequence"/>
</dbReference>
<keyword evidence="1" id="KW-0732">Signal</keyword>
<evidence type="ECO:0000313" key="3">
    <source>
        <dbReference type="EMBL" id="MBL1095091.1"/>
    </source>
</evidence>
<accession>A0ABS1N4T4</accession>
<keyword evidence="4" id="KW-1185">Reference proteome</keyword>
<feature type="domain" description="Streptomyces killer toxin-like beta/gamma crystallin" evidence="2">
    <location>
        <begin position="50"/>
        <end position="81"/>
    </location>
</feature>
<dbReference type="Pfam" id="PF09076">
    <property type="entry name" value="Crystall_2"/>
    <property type="match status" value="1"/>
</dbReference>
<dbReference type="InterPro" id="IPR015791">
    <property type="entry name" value="Antimic/Inh_G_crystallin-like"/>
</dbReference>
<evidence type="ECO:0000256" key="1">
    <source>
        <dbReference type="SAM" id="SignalP"/>
    </source>
</evidence>
<feature type="chain" id="PRO_5046345586" description="Streptomyces killer toxin-like beta/gamma crystallin domain-containing protein" evidence="1">
    <location>
        <begin position="30"/>
        <end position="110"/>
    </location>
</feature>
<feature type="signal peptide" evidence="1">
    <location>
        <begin position="1"/>
        <end position="29"/>
    </location>
</feature>
<dbReference type="Gene3D" id="2.60.20.30">
    <property type="match status" value="1"/>
</dbReference>
<proteinExistence type="predicted"/>
<dbReference type="InterPro" id="IPR011024">
    <property type="entry name" value="G_crystallin-like"/>
</dbReference>
<dbReference type="RefSeq" id="WP_201870401.1">
    <property type="nucleotide sequence ID" value="NZ_JAERRF010000001.1"/>
</dbReference>
<dbReference type="SUPFAM" id="SSF49695">
    <property type="entry name" value="gamma-Crystallin-like"/>
    <property type="match status" value="1"/>
</dbReference>
<dbReference type="EMBL" id="JAERRF010000001">
    <property type="protein sequence ID" value="MBL1095091.1"/>
    <property type="molecule type" value="Genomic_DNA"/>
</dbReference>